<protein>
    <submittedName>
        <fullName evidence="2">Uncharacterized protein</fullName>
    </submittedName>
</protein>
<feature type="signal peptide" evidence="1">
    <location>
        <begin position="1"/>
        <end position="22"/>
    </location>
</feature>
<dbReference type="OrthoDB" id="5834364at2759"/>
<gene>
    <name evidence="2" type="ORF">OESDEN_16390</name>
</gene>
<dbReference type="EMBL" id="KN571194">
    <property type="protein sequence ID" value="KHJ83903.1"/>
    <property type="molecule type" value="Genomic_DNA"/>
</dbReference>
<evidence type="ECO:0000313" key="3">
    <source>
        <dbReference type="Proteomes" id="UP000053660"/>
    </source>
</evidence>
<name>A0A0B1SF02_OESDE</name>
<proteinExistence type="predicted"/>
<evidence type="ECO:0000256" key="1">
    <source>
        <dbReference type="SAM" id="SignalP"/>
    </source>
</evidence>
<keyword evidence="3" id="KW-1185">Reference proteome</keyword>
<organism evidence="2 3">
    <name type="scientific">Oesophagostomum dentatum</name>
    <name type="common">Nodular worm</name>
    <dbReference type="NCBI Taxonomy" id="61180"/>
    <lineage>
        <taxon>Eukaryota</taxon>
        <taxon>Metazoa</taxon>
        <taxon>Ecdysozoa</taxon>
        <taxon>Nematoda</taxon>
        <taxon>Chromadorea</taxon>
        <taxon>Rhabditida</taxon>
        <taxon>Rhabditina</taxon>
        <taxon>Rhabditomorpha</taxon>
        <taxon>Strongyloidea</taxon>
        <taxon>Strongylidae</taxon>
        <taxon>Oesophagostomum</taxon>
    </lineage>
</organism>
<evidence type="ECO:0000313" key="2">
    <source>
        <dbReference type="EMBL" id="KHJ83903.1"/>
    </source>
</evidence>
<feature type="chain" id="PRO_5002064490" evidence="1">
    <location>
        <begin position="23"/>
        <end position="173"/>
    </location>
</feature>
<dbReference type="AlphaFoldDB" id="A0A0B1SF02"/>
<reference evidence="2 3" key="1">
    <citation type="submission" date="2014-03" db="EMBL/GenBank/DDBJ databases">
        <title>Draft genome of the hookworm Oesophagostomum dentatum.</title>
        <authorList>
            <person name="Mitreva M."/>
        </authorList>
    </citation>
    <scope>NUCLEOTIDE SEQUENCE [LARGE SCALE GENOMIC DNA]</scope>
    <source>
        <strain evidence="2 3">OD-Hann</strain>
    </source>
</reference>
<accession>A0A0B1SF02</accession>
<dbReference type="Proteomes" id="UP000053660">
    <property type="component" value="Unassembled WGS sequence"/>
</dbReference>
<keyword evidence="1" id="KW-0732">Signal</keyword>
<sequence length="173" mass="18886">MLTVRDFAVLFVVAAAAVYICALEHHNTTQHPFTGHENMTGNETEIIPCEEMNCTEGTCCQLGREICSPMQHCFNRSTQCRPFSGNETSNSTMSGMGNNTVVCPTHEEGSGYGEKDLATALRICTAPDVDHPALKTAKAGPRVMELHALMWRDVSAIMDMSSSKATIQLPDVY</sequence>